<evidence type="ECO:0000256" key="5">
    <source>
        <dbReference type="ARBA" id="ARBA00023157"/>
    </source>
</evidence>
<dbReference type="FunFam" id="1.50.10.20:FF:000001">
    <property type="entry name" value="CD109 isoform 1"/>
    <property type="match status" value="1"/>
</dbReference>
<proteinExistence type="inferred from homology"/>
<evidence type="ECO:0000259" key="14">
    <source>
        <dbReference type="SMART" id="SM01361"/>
    </source>
</evidence>
<dbReference type="Pfam" id="PF07703">
    <property type="entry name" value="A2M_BRD"/>
    <property type="match status" value="1"/>
</dbReference>
<dbReference type="SMART" id="SM01359">
    <property type="entry name" value="A2M_N_2"/>
    <property type="match status" value="1"/>
</dbReference>
<evidence type="ECO:0000256" key="9">
    <source>
        <dbReference type="ARBA" id="ARBA00078071"/>
    </source>
</evidence>
<dbReference type="Pfam" id="PF00207">
    <property type="entry name" value="A2M"/>
    <property type="match status" value="1"/>
</dbReference>
<evidence type="ECO:0000313" key="16">
    <source>
        <dbReference type="RefSeq" id="XP_026273557.1"/>
    </source>
</evidence>
<dbReference type="PROSITE" id="PS00477">
    <property type="entry name" value="ALPHA_2_MACROGLOBULIN"/>
    <property type="match status" value="1"/>
</dbReference>
<keyword evidence="6" id="KW-0325">Glycoprotein</keyword>
<dbReference type="InterPro" id="IPR008930">
    <property type="entry name" value="Terpenoid_cyclase/PrenylTrfase"/>
</dbReference>
<name>A0A6J1RXP8_FRAOC</name>
<dbReference type="InterPro" id="IPR047565">
    <property type="entry name" value="Alpha-macroglob_thiol-ester_cl"/>
</dbReference>
<feature type="signal peptide" evidence="11">
    <location>
        <begin position="1"/>
        <end position="19"/>
    </location>
</feature>
<dbReference type="Gene3D" id="1.50.10.20">
    <property type="match status" value="1"/>
</dbReference>
<keyword evidence="2 11" id="KW-0732">Signal</keyword>
<dbReference type="InterPro" id="IPR050473">
    <property type="entry name" value="A2M/Complement_sys"/>
</dbReference>
<dbReference type="Gene3D" id="2.60.40.1930">
    <property type="match status" value="2"/>
</dbReference>
<evidence type="ECO:0000256" key="7">
    <source>
        <dbReference type="ARBA" id="ARBA00057615"/>
    </source>
</evidence>
<dbReference type="Pfam" id="PF17791">
    <property type="entry name" value="MG3"/>
    <property type="match status" value="1"/>
</dbReference>
<feature type="domain" description="Alpha-2-macroglobulin bait region" evidence="12">
    <location>
        <begin position="478"/>
        <end position="615"/>
    </location>
</feature>
<dbReference type="InterPro" id="IPR001599">
    <property type="entry name" value="Macroglobln_a2"/>
</dbReference>
<dbReference type="CDD" id="cd02897">
    <property type="entry name" value="A2M_2"/>
    <property type="match status" value="1"/>
</dbReference>
<dbReference type="InterPro" id="IPR013783">
    <property type="entry name" value="Ig-like_fold"/>
</dbReference>
<evidence type="ECO:0000256" key="6">
    <source>
        <dbReference type="ARBA" id="ARBA00023180"/>
    </source>
</evidence>
<evidence type="ECO:0000259" key="12">
    <source>
        <dbReference type="SMART" id="SM01359"/>
    </source>
</evidence>
<dbReference type="InterPro" id="IPR041555">
    <property type="entry name" value="MG3"/>
</dbReference>
<comment type="function">
    <text evidence="7">Binds covalently through a thioester bond to the pathogen surface resulting in pathogen clearance.</text>
</comment>
<keyword evidence="15" id="KW-1185">Reference proteome</keyword>
<dbReference type="OrthoDB" id="9998011at2759"/>
<dbReference type="Proteomes" id="UP000504606">
    <property type="component" value="Unplaced"/>
</dbReference>
<keyword evidence="4" id="KW-0882">Thioester bond</keyword>
<dbReference type="InterPro" id="IPR009048">
    <property type="entry name" value="A-macroglobulin_rcpt-bd"/>
</dbReference>
<evidence type="ECO:0000313" key="15">
    <source>
        <dbReference type="Proteomes" id="UP000504606"/>
    </source>
</evidence>
<dbReference type="Gene3D" id="2.60.120.1540">
    <property type="match status" value="1"/>
</dbReference>
<dbReference type="PANTHER" id="PTHR11412">
    <property type="entry name" value="MACROGLOBULIN / COMPLEMENT"/>
    <property type="match status" value="1"/>
</dbReference>
<keyword evidence="3" id="KW-0391">Immunity</keyword>
<dbReference type="Pfam" id="PF01835">
    <property type="entry name" value="MG2"/>
    <property type="match status" value="1"/>
</dbReference>
<dbReference type="SUPFAM" id="SSF48239">
    <property type="entry name" value="Terpenoid cyclases/Protein prenyltransferases"/>
    <property type="match status" value="1"/>
</dbReference>
<evidence type="ECO:0000259" key="13">
    <source>
        <dbReference type="SMART" id="SM01360"/>
    </source>
</evidence>
<comment type="similarity">
    <text evidence="1">Belongs to the protease inhibitor I39 (alpha-2-macroglobulin) family.</text>
</comment>
<dbReference type="SMART" id="SM01360">
    <property type="entry name" value="A2M"/>
    <property type="match status" value="1"/>
</dbReference>
<dbReference type="Gene3D" id="6.20.50.160">
    <property type="match status" value="1"/>
</dbReference>
<accession>A0A6J1RXP8</accession>
<dbReference type="Gene3D" id="2.60.40.690">
    <property type="entry name" value="Alpha-macroglobulin, receptor-binding domain"/>
    <property type="match status" value="1"/>
</dbReference>
<dbReference type="Gene3D" id="2.60.40.1940">
    <property type="match status" value="1"/>
</dbReference>
<dbReference type="SMART" id="SM01361">
    <property type="entry name" value="A2M_recep"/>
    <property type="match status" value="1"/>
</dbReference>
<feature type="domain" description="Alpha-macroglobulin receptor-binding" evidence="14">
    <location>
        <begin position="1377"/>
        <end position="1466"/>
    </location>
</feature>
<dbReference type="Gene3D" id="2.60.40.2950">
    <property type="match status" value="1"/>
</dbReference>
<reference evidence="16" key="1">
    <citation type="submission" date="2025-08" db="UniProtKB">
        <authorList>
            <consortium name="RefSeq"/>
        </authorList>
    </citation>
    <scope>IDENTIFICATION</scope>
    <source>
        <tissue evidence="16">Whole organism</tissue>
    </source>
</reference>
<feature type="chain" id="PRO_5027045771" description="TEP1-F" evidence="11">
    <location>
        <begin position="20"/>
        <end position="1478"/>
    </location>
</feature>
<evidence type="ECO:0000256" key="4">
    <source>
        <dbReference type="ARBA" id="ARBA00022966"/>
    </source>
</evidence>
<sequence length="1478" mass="161202">MKAMHTAVWVLGAVLAVAAADEQSMRYTVLAPLTVRPNSEYAVAVSMHDGDKDTTVHLELVSRDDGVNRTYSQDVVVPPNSSRTARLQVGELGTGKIVLSARGGEGDGRWFNSTELTLGTKNASLFIQTDKAQYKPGQGVRIRVLALDPRLRPTVQAPLEIYITDGKGNRIKQWASEHTRSGIWSTVLQLSEQPVLGDWTVTASLAGSPKVNKVFSVAEYVLPTFETSVKAPSAVAFKHGKIVVTVNAKYTYGKPVAGKATVKAALPYYYVYDYDNMGPVPIFGGVADVNATTTTTTTTTTTPRPPRPSHIEKTVPIDGTATVEFDITEELKMKDSVYWNQVQFEAWVVEGLTGRRQNASGSASTQVRKNDFDLEFVDSPHQFSAGELVIVKVKVADLDGAPVQDDKNPVKLEIRRGWSDNQTATVAEKKLPSNGIVSFEIETKKDVDNYQLVATYKESDTHHYMHLKRQERESEEDLHADVSKETVKVGDEVEVRVKSTQALQKVTLLVIGPLGVREIQTLSLQGEAGKKEASARFTASDDMVPASRVLVHGVKDNGELITDVTAFKVTGFTPEVQVRVDPGRSEPGRDVMLQVAAKPNATVALLAVDQSVLLLKEANNVISLDDLRNERLSYESTTPSPWGSFGGPGAESLLGSWRGWDETPEESFKKAGLAYLTNAKIPRKQQTYFLDGIGGFGGGVAFASAVGAPGAPAMARPEMAIRPMAASVGAGGAVAAAPPRLRTLFPETWLWQELDSGADGNVSLKTVVPDTITSWVISAFAVDPVHGLGLSNTTKLTVFRPFFASLSLPYSVIRGETVEVPVLVFNYMDEPTTATVTMDNKLGEFDFVEPKTSQRKRREADATSATRTVEVPAQGSAGVSFNITTKKVGNVMLKVTALAKDKAGDAVERPLKVKAEGEPQYRNKAIPIDLRKEKEFKTTVKIDMPGMVPDSDNVEVSAIGDILGPTTANLDSLIRMPYGCGEQNMLNFVPNIVISKYLKRTRRSTALVESQARSFSEIGYQKEMTYRHKDGSFSAFGESDKSGSTWLTAFVAKSFEMARSADLVQVEPRVVDEALTWLAKQQAENGSFPEVGTVSHRDMQGGAAKGLALTAYVLTAFLQGQDSDSTYKHQDTVKKTLEYLVANLDGLDDPYSIAITTHALHVAGHPAKDKAFKLLQDKASTEAGHRFWSKPVESDKDNPYWSQPNSVNVEMTAYALMTYVSRGLLDEALPIMQWLVSQRNSNGGFASTQDTVVGLQALASMAELISFPLGDMRVQFKYADAAAGDSKGPKEATMVVNSKTSMVFQKEELPRHVREVEVAADGAGFALAQVSWSFNEDTVGKHPLFNLKVDVDNNTATNLLALRVCSSFIGGRWGNESNMAVVEVTLPSGFTADEDALSDLKANALVRRVETKDQDTVIVLYFDKMETKDYCVDVSAIRTHLVSNQKPVPVTVYDYYDQSRRARVFYEAPPADLGDKQH</sequence>
<dbReference type="FunFam" id="2.60.40.1930:FF:000001">
    <property type="entry name" value="CD109 isoform 3"/>
    <property type="match status" value="1"/>
</dbReference>
<protein>
    <recommendedName>
        <fullName evidence="9">TEP1-F</fullName>
    </recommendedName>
</protein>
<evidence type="ECO:0000256" key="2">
    <source>
        <dbReference type="ARBA" id="ARBA00022729"/>
    </source>
</evidence>
<dbReference type="InterPro" id="IPR011626">
    <property type="entry name" value="Alpha-macroglobulin_TED"/>
</dbReference>
<dbReference type="SUPFAM" id="SSF49410">
    <property type="entry name" value="Alpha-macroglobulin receptor domain"/>
    <property type="match status" value="1"/>
</dbReference>
<dbReference type="InterPro" id="IPR002890">
    <property type="entry name" value="MG2"/>
</dbReference>
<organism evidence="15 16">
    <name type="scientific">Frankliniella occidentalis</name>
    <name type="common">Western flower thrips</name>
    <name type="synonym">Euthrips occidentalis</name>
    <dbReference type="NCBI Taxonomy" id="133901"/>
    <lineage>
        <taxon>Eukaryota</taxon>
        <taxon>Metazoa</taxon>
        <taxon>Ecdysozoa</taxon>
        <taxon>Arthropoda</taxon>
        <taxon>Hexapoda</taxon>
        <taxon>Insecta</taxon>
        <taxon>Pterygota</taxon>
        <taxon>Neoptera</taxon>
        <taxon>Paraneoptera</taxon>
        <taxon>Thysanoptera</taxon>
        <taxon>Terebrantia</taxon>
        <taxon>Thripoidea</taxon>
        <taxon>Thripidae</taxon>
        <taxon>Frankliniella</taxon>
    </lineage>
</organism>
<feature type="domain" description="Alpha-2-macroglobulin" evidence="13">
    <location>
        <begin position="748"/>
        <end position="838"/>
    </location>
</feature>
<dbReference type="RefSeq" id="XP_026273557.1">
    <property type="nucleotide sequence ID" value="XM_026417772.2"/>
</dbReference>
<keyword evidence="5" id="KW-1015">Disulfide bond</keyword>
<dbReference type="Gene3D" id="2.20.130.20">
    <property type="match status" value="1"/>
</dbReference>
<dbReference type="SMART" id="SM01419">
    <property type="entry name" value="Thiol-ester_cl"/>
    <property type="match status" value="1"/>
</dbReference>
<evidence type="ECO:0000256" key="1">
    <source>
        <dbReference type="ARBA" id="ARBA00010952"/>
    </source>
</evidence>
<dbReference type="InterPro" id="IPR036595">
    <property type="entry name" value="A-macroglobulin_rcpt-bd_sf"/>
</dbReference>
<evidence type="ECO:0000256" key="3">
    <source>
        <dbReference type="ARBA" id="ARBA00022859"/>
    </source>
</evidence>
<dbReference type="Gene3D" id="2.60.40.10">
    <property type="entry name" value="Immunoglobulins"/>
    <property type="match status" value="2"/>
</dbReference>
<dbReference type="GO" id="GO:0005615">
    <property type="term" value="C:extracellular space"/>
    <property type="evidence" value="ECO:0007669"/>
    <property type="project" value="InterPro"/>
</dbReference>
<dbReference type="PANTHER" id="PTHR11412:SF136">
    <property type="entry name" value="CD109 ANTIGEN"/>
    <property type="match status" value="1"/>
</dbReference>
<dbReference type="GeneID" id="113203201"/>
<dbReference type="Pfam" id="PF07677">
    <property type="entry name" value="A2M_recep"/>
    <property type="match status" value="1"/>
</dbReference>
<dbReference type="Pfam" id="PF07678">
    <property type="entry name" value="TED_complement"/>
    <property type="match status" value="1"/>
</dbReference>
<dbReference type="GO" id="GO:0002376">
    <property type="term" value="P:immune system process"/>
    <property type="evidence" value="ECO:0007669"/>
    <property type="project" value="UniProtKB-KW"/>
</dbReference>
<evidence type="ECO:0000256" key="11">
    <source>
        <dbReference type="SAM" id="SignalP"/>
    </source>
</evidence>
<dbReference type="InterPro" id="IPR019742">
    <property type="entry name" value="MacrogloblnA2_CS"/>
</dbReference>
<evidence type="ECO:0000256" key="8">
    <source>
        <dbReference type="ARBA" id="ARBA00063781"/>
    </source>
</evidence>
<dbReference type="InterPro" id="IPR011625">
    <property type="entry name" value="A2M_N_BRD"/>
</dbReference>
<feature type="region of interest" description="Disordered" evidence="10">
    <location>
        <begin position="294"/>
        <end position="313"/>
    </location>
</feature>
<dbReference type="InterPro" id="IPR041813">
    <property type="entry name" value="A2M_TED"/>
</dbReference>
<dbReference type="GO" id="GO:0004866">
    <property type="term" value="F:endopeptidase inhibitor activity"/>
    <property type="evidence" value="ECO:0007669"/>
    <property type="project" value="InterPro"/>
</dbReference>
<evidence type="ECO:0000256" key="10">
    <source>
        <dbReference type="SAM" id="MobiDB-lite"/>
    </source>
</evidence>
<comment type="subunit">
    <text evidence="8">Heterodimer of a TEP1-N chain and an TEP1-C chain non-covalently linked. Forms a complex composed of TEP1-N and TEP1-C heterodimer, LRIM1 and APL1C; the interaction stabilizes TEP1-N and TEP1-C heterodimer, prevents its binding to tissues while circulating in the hemolymph and protects the thioester bond from hydrolysis. Mature TEP1 and to a lesser extent full-length TEP1 interact with SPCLIP1; the interaction is induced by microbial infection.</text>
</comment>
<dbReference type="KEGG" id="foc:113203201"/>
<gene>
    <name evidence="16" type="primary">LOC113203201</name>
</gene>